<dbReference type="AlphaFoldDB" id="A0A0B6Z0L4"/>
<dbReference type="SUPFAM" id="SSF52540">
    <property type="entry name" value="P-loop containing nucleoside triphosphate hydrolases"/>
    <property type="match status" value="1"/>
</dbReference>
<evidence type="ECO:0000313" key="5">
    <source>
        <dbReference type="EMBL" id="CEK61441.1"/>
    </source>
</evidence>
<dbReference type="PANTHER" id="PTHR45916">
    <property type="entry name" value="STRUCTURAL MAINTENANCE OF CHROMOSOMES PROTEIN 5"/>
    <property type="match status" value="1"/>
</dbReference>
<dbReference type="Gene3D" id="3.40.50.300">
    <property type="entry name" value="P-loop containing nucleotide triphosphate hydrolases"/>
    <property type="match status" value="1"/>
</dbReference>
<dbReference type="PANTHER" id="PTHR45916:SF1">
    <property type="entry name" value="STRUCTURAL MAINTENANCE OF CHROMOSOMES PROTEIN 5"/>
    <property type="match status" value="1"/>
</dbReference>
<evidence type="ECO:0000256" key="4">
    <source>
        <dbReference type="SAM" id="Coils"/>
    </source>
</evidence>
<dbReference type="InterPro" id="IPR027417">
    <property type="entry name" value="P-loop_NTPase"/>
</dbReference>
<dbReference type="GO" id="GO:0003697">
    <property type="term" value="F:single-stranded DNA binding"/>
    <property type="evidence" value="ECO:0007669"/>
    <property type="project" value="TreeGrafter"/>
</dbReference>
<feature type="coiled-coil region" evidence="4">
    <location>
        <begin position="83"/>
        <end position="131"/>
    </location>
</feature>
<name>A0A0B6Z0L4_9EUPU</name>
<accession>A0A0B6Z0L4</accession>
<keyword evidence="3 4" id="KW-0175">Coiled coil</keyword>
<feature type="coiled-coil region" evidence="4">
    <location>
        <begin position="174"/>
        <end position="261"/>
    </location>
</feature>
<reference evidence="5" key="1">
    <citation type="submission" date="2014-12" db="EMBL/GenBank/DDBJ databases">
        <title>Insight into the proteome of Arion vulgaris.</title>
        <authorList>
            <person name="Aradska J."/>
            <person name="Bulat T."/>
            <person name="Smidak R."/>
            <person name="Sarate P."/>
            <person name="Gangsoo J."/>
            <person name="Sialana F."/>
            <person name="Bilban M."/>
            <person name="Lubec G."/>
        </authorList>
    </citation>
    <scope>NUCLEOTIDE SEQUENCE</scope>
    <source>
        <tissue evidence="5">Skin</tissue>
    </source>
</reference>
<dbReference type="GO" id="GO:0005634">
    <property type="term" value="C:nucleus"/>
    <property type="evidence" value="ECO:0007669"/>
    <property type="project" value="TreeGrafter"/>
</dbReference>
<feature type="non-terminal residue" evidence="5">
    <location>
        <position position="319"/>
    </location>
</feature>
<gene>
    <name evidence="5" type="primary">ORF42264</name>
</gene>
<sequence>RNYIICREITSSNTSHWWHNGQSATLKGIEELVLRLNIQVGNLCQFLPQEKVADFARMSQQDLLENTEKSVGRTDLYENHQLLKAARQTARHIEQDVNKLQKDLDQEKQKNARLEQDVQSYKDRKKFMEKVEILKMKKPWLEYEILRVQYDRVHAEKEKKHEALKKEMKQIAPIESQHNALKGHKNELDKITREMSQKIQVKAKDLKEHGNHMLSANDKIDEAKSEFDSKLKEEESRKKKLNDLKEQLKALENSLEQMEKSDSDIIVKKLEKLNDDLRNVSHQMTTVQSSGERLHREISMSKTEIKDFESHIQRIRDVN</sequence>
<dbReference type="EMBL" id="HACG01014576">
    <property type="protein sequence ID" value="CEK61441.1"/>
    <property type="molecule type" value="Transcribed_RNA"/>
</dbReference>
<evidence type="ECO:0000256" key="1">
    <source>
        <dbReference type="ARBA" id="ARBA00010171"/>
    </source>
</evidence>
<comment type="similarity">
    <text evidence="1">Belongs to the SMC family. SMC5 subfamily.</text>
</comment>
<dbReference type="GO" id="GO:0030915">
    <property type="term" value="C:Smc5-Smc6 complex"/>
    <property type="evidence" value="ECO:0007669"/>
    <property type="project" value="TreeGrafter"/>
</dbReference>
<evidence type="ECO:0000256" key="3">
    <source>
        <dbReference type="ARBA" id="ARBA00023054"/>
    </source>
</evidence>
<proteinExistence type="inferred from homology"/>
<protein>
    <recommendedName>
        <fullName evidence="2">Structural maintenance of chromosomes protein 5</fullName>
    </recommendedName>
</protein>
<feature type="non-terminal residue" evidence="5">
    <location>
        <position position="1"/>
    </location>
</feature>
<dbReference type="GO" id="GO:0000724">
    <property type="term" value="P:double-strand break repair via homologous recombination"/>
    <property type="evidence" value="ECO:0007669"/>
    <property type="project" value="TreeGrafter"/>
</dbReference>
<evidence type="ECO:0000256" key="2">
    <source>
        <dbReference type="ARBA" id="ARBA00018687"/>
    </source>
</evidence>
<organism evidence="5">
    <name type="scientific">Arion vulgaris</name>
    <dbReference type="NCBI Taxonomy" id="1028688"/>
    <lineage>
        <taxon>Eukaryota</taxon>
        <taxon>Metazoa</taxon>
        <taxon>Spiralia</taxon>
        <taxon>Lophotrochozoa</taxon>
        <taxon>Mollusca</taxon>
        <taxon>Gastropoda</taxon>
        <taxon>Heterobranchia</taxon>
        <taxon>Euthyneura</taxon>
        <taxon>Panpulmonata</taxon>
        <taxon>Eupulmonata</taxon>
        <taxon>Stylommatophora</taxon>
        <taxon>Helicina</taxon>
        <taxon>Arionoidea</taxon>
        <taxon>Arionidae</taxon>
        <taxon>Arion</taxon>
    </lineage>
</organism>